<dbReference type="GO" id="GO:0016757">
    <property type="term" value="F:glycosyltransferase activity"/>
    <property type="evidence" value="ECO:0007669"/>
    <property type="project" value="UniProtKB-KW"/>
</dbReference>
<keyword evidence="6" id="KW-1185">Reference proteome</keyword>
<dbReference type="PANTHER" id="PTHR12526">
    <property type="entry name" value="GLYCOSYLTRANSFERASE"/>
    <property type="match status" value="1"/>
</dbReference>
<dbReference type="Pfam" id="PF00534">
    <property type="entry name" value="Glycos_transf_1"/>
    <property type="match status" value="1"/>
</dbReference>
<accession>A0ABU9DB02</accession>
<gene>
    <name evidence="5" type="ORF">WOB96_10300</name>
</gene>
<dbReference type="SUPFAM" id="SSF53756">
    <property type="entry name" value="UDP-Glycosyltransferase/glycogen phosphorylase"/>
    <property type="match status" value="1"/>
</dbReference>
<evidence type="ECO:0000313" key="5">
    <source>
        <dbReference type="EMBL" id="MEK8090151.1"/>
    </source>
</evidence>
<dbReference type="Gene3D" id="3.40.50.2000">
    <property type="entry name" value="Glycogen Phosphorylase B"/>
    <property type="match status" value="2"/>
</dbReference>
<dbReference type="CDD" id="cd03801">
    <property type="entry name" value="GT4_PimA-like"/>
    <property type="match status" value="1"/>
</dbReference>
<protein>
    <submittedName>
        <fullName evidence="5">Glycosyltransferase family 4 protein</fullName>
        <ecNumber evidence="5">2.4.-.-</ecNumber>
    </submittedName>
</protein>
<feature type="domain" description="Glycosyl transferase family 1" evidence="3">
    <location>
        <begin position="192"/>
        <end position="350"/>
    </location>
</feature>
<dbReference type="Pfam" id="PF13439">
    <property type="entry name" value="Glyco_transf_4"/>
    <property type="match status" value="1"/>
</dbReference>
<evidence type="ECO:0000256" key="1">
    <source>
        <dbReference type="ARBA" id="ARBA00022676"/>
    </source>
</evidence>
<dbReference type="PANTHER" id="PTHR12526:SF510">
    <property type="entry name" value="D-INOSITOL 3-PHOSPHATE GLYCOSYLTRANSFERASE"/>
    <property type="match status" value="1"/>
</dbReference>
<dbReference type="Proteomes" id="UP001446205">
    <property type="component" value="Unassembled WGS sequence"/>
</dbReference>
<proteinExistence type="predicted"/>
<evidence type="ECO:0000259" key="4">
    <source>
        <dbReference type="Pfam" id="PF13439"/>
    </source>
</evidence>
<keyword evidence="2 5" id="KW-0808">Transferase</keyword>
<sequence length="374" mass="41686">MKIGIITHKLVRGDGQGRVNYEIARKALTAGHQVIAIAMEVAPELQEEPNFDWVRVPVAALPTYLLREHSFAIAAAVWLLCNRDECDVLHANGFVTWHPGDLNTAHFVHSGFLRSGHYPFRPWQGVYAAYQSFYTGFNALLERFIFRRAGLVVAVSRKIAEELMVLGVSEKRIRVIYNGVDLDEFRPGYSVRRVLGLPEGKAMALFAGDLRTPRKNLDTVLRALVKVPEVHLAVAGTLEGSPFPALADSLKLSDRVHFLGKRTDMPALMRAADFFIFPSRYEPLGLVLMEAMASGLPVITARCTGGAEMLTPESGIVLDDPDNVDSLAGAMQLLRDQPELRYSMGRAARNVMERFTWCHMAENYLEAYREVACV</sequence>
<name>A0ABU9DB02_9PROT</name>
<keyword evidence="1 5" id="KW-0328">Glycosyltransferase</keyword>
<dbReference type="InterPro" id="IPR028098">
    <property type="entry name" value="Glyco_trans_4-like_N"/>
</dbReference>
<dbReference type="RefSeq" id="WP_341371207.1">
    <property type="nucleotide sequence ID" value="NZ_JBBPCO010000009.1"/>
</dbReference>
<reference evidence="5 6" key="1">
    <citation type="submission" date="2024-04" db="EMBL/GenBank/DDBJ databases">
        <authorList>
            <person name="Abashina T."/>
            <person name="Shaikin A."/>
        </authorList>
    </citation>
    <scope>NUCLEOTIDE SEQUENCE [LARGE SCALE GENOMIC DNA]</scope>
    <source>
        <strain evidence="5 6">AAFK</strain>
    </source>
</reference>
<evidence type="ECO:0000259" key="3">
    <source>
        <dbReference type="Pfam" id="PF00534"/>
    </source>
</evidence>
<organism evidence="5 6">
    <name type="scientific">Thermithiobacillus plumbiphilus</name>
    <dbReference type="NCBI Taxonomy" id="1729899"/>
    <lineage>
        <taxon>Bacteria</taxon>
        <taxon>Pseudomonadati</taxon>
        <taxon>Pseudomonadota</taxon>
        <taxon>Acidithiobacillia</taxon>
        <taxon>Acidithiobacillales</taxon>
        <taxon>Thermithiobacillaceae</taxon>
        <taxon>Thermithiobacillus</taxon>
    </lineage>
</organism>
<dbReference type="EMBL" id="JBBPCO010000009">
    <property type="protein sequence ID" value="MEK8090151.1"/>
    <property type="molecule type" value="Genomic_DNA"/>
</dbReference>
<feature type="domain" description="Glycosyltransferase subfamily 4-like N-terminal" evidence="4">
    <location>
        <begin position="14"/>
        <end position="183"/>
    </location>
</feature>
<evidence type="ECO:0000256" key="2">
    <source>
        <dbReference type="ARBA" id="ARBA00022679"/>
    </source>
</evidence>
<dbReference type="EC" id="2.4.-.-" evidence="5"/>
<evidence type="ECO:0000313" key="6">
    <source>
        <dbReference type="Proteomes" id="UP001446205"/>
    </source>
</evidence>
<dbReference type="InterPro" id="IPR001296">
    <property type="entry name" value="Glyco_trans_1"/>
</dbReference>
<comment type="caution">
    <text evidence="5">The sequence shown here is derived from an EMBL/GenBank/DDBJ whole genome shotgun (WGS) entry which is preliminary data.</text>
</comment>